<dbReference type="Proteomes" id="UP000629098">
    <property type="component" value="Unassembled WGS sequence"/>
</dbReference>
<dbReference type="RefSeq" id="WP_190835756.1">
    <property type="nucleotide sequence ID" value="NZ_CAWPPI010000098.1"/>
</dbReference>
<name>A0A8J6Y0B3_9CYAN</name>
<dbReference type="CDD" id="cd09627">
    <property type="entry name" value="DOMON_murB_like"/>
    <property type="match status" value="1"/>
</dbReference>
<dbReference type="EMBL" id="JACXAE010000098">
    <property type="protein sequence ID" value="MBD2776698.1"/>
    <property type="molecule type" value="Genomic_DNA"/>
</dbReference>
<organism evidence="1 2">
    <name type="scientific">Iningainema tapete BLCC-T55</name>
    <dbReference type="NCBI Taxonomy" id="2748662"/>
    <lineage>
        <taxon>Bacteria</taxon>
        <taxon>Bacillati</taxon>
        <taxon>Cyanobacteriota</taxon>
        <taxon>Cyanophyceae</taxon>
        <taxon>Nostocales</taxon>
        <taxon>Scytonemataceae</taxon>
        <taxon>Iningainema tapete</taxon>
    </lineage>
</organism>
<accession>A0A8J6Y0B3</accession>
<evidence type="ECO:0000313" key="1">
    <source>
        <dbReference type="EMBL" id="MBD2776698.1"/>
    </source>
</evidence>
<proteinExistence type="predicted"/>
<dbReference type="Gene3D" id="2.60.40.1190">
    <property type="match status" value="1"/>
</dbReference>
<dbReference type="AlphaFoldDB" id="A0A8J6Y0B3"/>
<sequence>MNPQTFSLQPFPSTKPPPKLKITGNIARDANQLTITYALQGDLTEVVIAPPSETPTRKHQLWEDTCFEFFLGIKDSQRYWEFNLSPSGHWNVYRFDGYRQGMQEETAFTTLPFSVENQSDGLALAVDVNLDKIVSAQQALEVAITTVIKERDGEVTYWALTHQGRSADFHLRDSFIIEL</sequence>
<keyword evidence="2" id="KW-1185">Reference proteome</keyword>
<reference evidence="1" key="1">
    <citation type="submission" date="2020-09" db="EMBL/GenBank/DDBJ databases">
        <title>Iningainema tapete sp. nov. (Scytonemataceae, Cyanobacteria) from greenhouses in central Florida (USA) produces two types of nodularin with biosynthetic potential for microcystin-LR and anabaenopeptins.</title>
        <authorList>
            <person name="Berthold D.E."/>
            <person name="Lefler F.W."/>
            <person name="Huang I.-S."/>
            <person name="Abdulla H."/>
            <person name="Zimba P.V."/>
            <person name="Laughinghouse H.D. IV."/>
        </authorList>
    </citation>
    <scope>NUCLEOTIDE SEQUENCE</scope>
    <source>
        <strain evidence="1">BLCCT55</strain>
    </source>
</reference>
<protein>
    <submittedName>
        <fullName evidence="1">DOMON-like domain-containing protein</fullName>
    </submittedName>
</protein>
<comment type="caution">
    <text evidence="1">The sequence shown here is derived from an EMBL/GenBank/DDBJ whole genome shotgun (WGS) entry which is preliminary data.</text>
</comment>
<evidence type="ECO:0000313" key="2">
    <source>
        <dbReference type="Proteomes" id="UP000629098"/>
    </source>
</evidence>
<gene>
    <name evidence="1" type="ORF">ICL16_32770</name>
</gene>